<accession>A0AAD4YW77</accession>
<keyword evidence="3" id="KW-1185">Reference proteome</keyword>
<dbReference type="AlphaFoldDB" id="A0AAD4YW77"/>
<dbReference type="Gene3D" id="3.30.70.270">
    <property type="match status" value="1"/>
</dbReference>
<dbReference type="EMBL" id="JAJFAZ020000006">
    <property type="protein sequence ID" value="KAI5323559.1"/>
    <property type="molecule type" value="Genomic_DNA"/>
</dbReference>
<evidence type="ECO:0000259" key="1">
    <source>
        <dbReference type="Pfam" id="PF00078"/>
    </source>
</evidence>
<dbReference type="SUPFAM" id="SSF56672">
    <property type="entry name" value="DNA/RNA polymerases"/>
    <property type="match status" value="1"/>
</dbReference>
<dbReference type="PANTHER" id="PTHR24559:SF431">
    <property type="entry name" value="RNA-DIRECTED DNA POLYMERASE HOMOLOG"/>
    <property type="match status" value="1"/>
</dbReference>
<dbReference type="PANTHER" id="PTHR24559">
    <property type="entry name" value="TRANSPOSON TY3-I GAG-POL POLYPROTEIN"/>
    <property type="match status" value="1"/>
</dbReference>
<dbReference type="InterPro" id="IPR053134">
    <property type="entry name" value="RNA-dir_DNA_polymerase"/>
</dbReference>
<feature type="domain" description="Reverse transcriptase" evidence="1">
    <location>
        <begin position="4"/>
        <end position="75"/>
    </location>
</feature>
<evidence type="ECO:0000313" key="2">
    <source>
        <dbReference type="EMBL" id="KAI5323559.1"/>
    </source>
</evidence>
<proteinExistence type="predicted"/>
<dbReference type="InterPro" id="IPR000477">
    <property type="entry name" value="RT_dom"/>
</dbReference>
<comment type="caution">
    <text evidence="2">The sequence shown here is derived from an EMBL/GenBank/DDBJ whole genome shotgun (WGS) entry which is preliminary data.</text>
</comment>
<protein>
    <recommendedName>
        <fullName evidence="1">Reverse transcriptase domain-containing protein</fullName>
    </recommendedName>
</protein>
<sequence length="78" mass="9035">MHEGDKAKTSIITERGTYCYKVTPFGLKNAEPTYQRLANKIFKEKICKTMEVYVDDMLVKAPRRADHIKNLVELFSLP</sequence>
<evidence type="ECO:0000313" key="3">
    <source>
        <dbReference type="Proteomes" id="UP001054821"/>
    </source>
</evidence>
<dbReference type="InterPro" id="IPR043502">
    <property type="entry name" value="DNA/RNA_pol_sf"/>
</dbReference>
<name>A0AAD4YW77_PRUDU</name>
<dbReference type="Pfam" id="PF00078">
    <property type="entry name" value="RVT_1"/>
    <property type="match status" value="1"/>
</dbReference>
<dbReference type="Proteomes" id="UP001054821">
    <property type="component" value="Chromosome 6"/>
</dbReference>
<reference evidence="2 3" key="1">
    <citation type="journal article" date="2022" name="G3 (Bethesda)">
        <title>Whole-genome sequence and methylome profiling of the almond [Prunus dulcis (Mill.) D.A. Webb] cultivar 'Nonpareil'.</title>
        <authorList>
            <person name="D'Amico-Willman K.M."/>
            <person name="Ouma W.Z."/>
            <person name="Meulia T."/>
            <person name="Sideli G.M."/>
            <person name="Gradziel T.M."/>
            <person name="Fresnedo-Ramirez J."/>
        </authorList>
    </citation>
    <scope>NUCLEOTIDE SEQUENCE [LARGE SCALE GENOMIC DNA]</scope>
    <source>
        <strain evidence="2">Clone GOH B32 T37-40</strain>
    </source>
</reference>
<organism evidence="2 3">
    <name type="scientific">Prunus dulcis</name>
    <name type="common">Almond</name>
    <name type="synonym">Amygdalus dulcis</name>
    <dbReference type="NCBI Taxonomy" id="3755"/>
    <lineage>
        <taxon>Eukaryota</taxon>
        <taxon>Viridiplantae</taxon>
        <taxon>Streptophyta</taxon>
        <taxon>Embryophyta</taxon>
        <taxon>Tracheophyta</taxon>
        <taxon>Spermatophyta</taxon>
        <taxon>Magnoliopsida</taxon>
        <taxon>eudicotyledons</taxon>
        <taxon>Gunneridae</taxon>
        <taxon>Pentapetalae</taxon>
        <taxon>rosids</taxon>
        <taxon>fabids</taxon>
        <taxon>Rosales</taxon>
        <taxon>Rosaceae</taxon>
        <taxon>Amygdaloideae</taxon>
        <taxon>Amygdaleae</taxon>
        <taxon>Prunus</taxon>
    </lineage>
</organism>
<dbReference type="Gene3D" id="3.10.10.10">
    <property type="entry name" value="HIV Type 1 Reverse Transcriptase, subunit A, domain 1"/>
    <property type="match status" value="1"/>
</dbReference>
<dbReference type="InterPro" id="IPR043128">
    <property type="entry name" value="Rev_trsase/Diguanyl_cyclase"/>
</dbReference>
<gene>
    <name evidence="2" type="ORF">L3X38_032631</name>
</gene>